<dbReference type="AlphaFoldDB" id="A0A5P3MTF5"/>
<feature type="transmembrane region" description="Helical" evidence="6">
    <location>
        <begin position="145"/>
        <end position="163"/>
    </location>
</feature>
<dbReference type="InterPro" id="IPR000917">
    <property type="entry name" value="Sulfatase_N"/>
</dbReference>
<keyword evidence="5 6" id="KW-0472">Membrane</keyword>
<accession>A0A5P3MTF5</accession>
<evidence type="ECO:0000259" key="7">
    <source>
        <dbReference type="Pfam" id="PF00884"/>
    </source>
</evidence>
<keyword evidence="3 6" id="KW-0812">Transmembrane</keyword>
<reference evidence="8 9" key="1">
    <citation type="submission" date="2018-08" db="EMBL/GenBank/DDBJ databases">
        <title>Neisseria animalis ATCC 49930 complete genome.</title>
        <authorList>
            <person name="Veseli I.A."/>
            <person name="Mascarenhas dos Santos A.C."/>
            <person name="Buttler R."/>
            <person name="Pombert J.-F."/>
        </authorList>
    </citation>
    <scope>NUCLEOTIDE SEQUENCE [LARGE SCALE GENOMIC DNA]</scope>
    <source>
        <strain evidence="8 9">ATCC 49930</strain>
    </source>
</reference>
<feature type="transmembrane region" description="Helical" evidence="6">
    <location>
        <begin position="51"/>
        <end position="78"/>
    </location>
</feature>
<evidence type="ECO:0000256" key="3">
    <source>
        <dbReference type="ARBA" id="ARBA00022692"/>
    </source>
</evidence>
<keyword evidence="2" id="KW-1003">Cell membrane</keyword>
<dbReference type="CDD" id="cd16015">
    <property type="entry name" value="LTA_synthase"/>
    <property type="match status" value="1"/>
</dbReference>
<feature type="domain" description="Sulfatase N-terminal" evidence="7">
    <location>
        <begin position="285"/>
        <end position="573"/>
    </location>
</feature>
<dbReference type="EMBL" id="CP031699">
    <property type="protein sequence ID" value="QEY24902.1"/>
    <property type="molecule type" value="Genomic_DNA"/>
</dbReference>
<feature type="transmembrane region" description="Helical" evidence="6">
    <location>
        <begin position="184"/>
        <end position="203"/>
    </location>
</feature>
<dbReference type="KEGG" id="naq:D0T90_00895"/>
<protein>
    <submittedName>
        <fullName evidence="8">LTA synthase family protein</fullName>
    </submittedName>
</protein>
<dbReference type="Pfam" id="PF00884">
    <property type="entry name" value="Sulfatase"/>
    <property type="match status" value="1"/>
</dbReference>
<dbReference type="PANTHER" id="PTHR47371">
    <property type="entry name" value="LIPOTEICHOIC ACID SYNTHASE"/>
    <property type="match status" value="1"/>
</dbReference>
<organism evidence="8 9">
    <name type="scientific">Neisseria animalis</name>
    <dbReference type="NCBI Taxonomy" id="492"/>
    <lineage>
        <taxon>Bacteria</taxon>
        <taxon>Pseudomonadati</taxon>
        <taxon>Pseudomonadota</taxon>
        <taxon>Betaproteobacteria</taxon>
        <taxon>Neisseriales</taxon>
        <taxon>Neisseriaceae</taxon>
        <taxon>Neisseria</taxon>
    </lineage>
</organism>
<proteinExistence type="predicted"/>
<feature type="transmembrane region" description="Helical" evidence="6">
    <location>
        <begin position="12"/>
        <end position="31"/>
    </location>
</feature>
<feature type="transmembrane region" description="Helical" evidence="6">
    <location>
        <begin position="90"/>
        <end position="115"/>
    </location>
</feature>
<evidence type="ECO:0000256" key="5">
    <source>
        <dbReference type="ARBA" id="ARBA00023136"/>
    </source>
</evidence>
<keyword evidence="9" id="KW-1185">Reference proteome</keyword>
<keyword evidence="4 6" id="KW-1133">Transmembrane helix</keyword>
<evidence type="ECO:0000256" key="6">
    <source>
        <dbReference type="SAM" id="Phobius"/>
    </source>
</evidence>
<evidence type="ECO:0000256" key="4">
    <source>
        <dbReference type="ARBA" id="ARBA00022989"/>
    </source>
</evidence>
<comment type="subcellular location">
    <subcellularLocation>
        <location evidence="1">Cell membrane</location>
        <topology evidence="1">Multi-pass membrane protein</topology>
    </subcellularLocation>
</comment>
<evidence type="ECO:0000313" key="8">
    <source>
        <dbReference type="EMBL" id="QEY24902.1"/>
    </source>
</evidence>
<dbReference type="Proteomes" id="UP000325536">
    <property type="component" value="Chromosome"/>
</dbReference>
<evidence type="ECO:0000256" key="2">
    <source>
        <dbReference type="ARBA" id="ARBA00022475"/>
    </source>
</evidence>
<dbReference type="SUPFAM" id="SSF53649">
    <property type="entry name" value="Alkaline phosphatase-like"/>
    <property type="match status" value="1"/>
</dbReference>
<dbReference type="InterPro" id="IPR017850">
    <property type="entry name" value="Alkaline_phosphatase_core_sf"/>
</dbReference>
<dbReference type="Gene3D" id="3.40.720.10">
    <property type="entry name" value="Alkaline Phosphatase, subunit A"/>
    <property type="match status" value="1"/>
</dbReference>
<dbReference type="OrthoDB" id="9760224at2"/>
<evidence type="ECO:0000313" key="9">
    <source>
        <dbReference type="Proteomes" id="UP000325536"/>
    </source>
</evidence>
<sequence length="668" mass="75695">MKWVWFKKLLPEWLLFFTAGIMVCAAGRGYLFGRYAGADLQTAYSADVAAMWLKGFLFDIKTVSLMSAILVLAALLGLANQKLMAAVYRIHYRCAALLLTLLAALTSGNIFYYAVYDRPFDVFVFGLLEDDTQAVLQTIWTDYPVIWIIFAVLAVGWLFQQIFRRLHIRMAAKETRCSDTWWQRILWVLMIVLALTAGIRTSFGKFPLRQSDAQVSSLAILNKLVPNAVTALSWAVGEYRSSSFHEVGDEEGRKLFSVMTGRQVAGADWTELAAKTQQNKLPARPNVALAVMESMGTHLFRFDTLQRDLLGRLRPHFQQDWLFTRFVSEGDGTADTMHRLFIRSPLNNISQSTAKNKKYPTNLFAPFKASGYQTVYITAGNGGWRDFNNFTKHLGVDEFIDETALRRRYPEAVNDTWGVPDEYMFRYAAERLQRAEREGQPVFILMLSITHHPPYRLPPTGERIGMALDAEEQSRLQQLGKPAEIEEAFNTFRYANDSLGAFIDEVKQSGKTIVAATGDHNMRGIGYASAEEQALGHAVPFYLYVPEQLRGEAVYRPERVGSHKDVMPTLYALSIPEQAYLKTGCNLTAPDNHGDTWCGYGYNKHIVITESGATDIEQGTFRKWRDKEKLLLATAVDDIPTEEQEQVKRGRTYGAFLDWLLNRMATMQ</sequence>
<dbReference type="GO" id="GO:0005886">
    <property type="term" value="C:plasma membrane"/>
    <property type="evidence" value="ECO:0007669"/>
    <property type="project" value="UniProtKB-SubCell"/>
</dbReference>
<dbReference type="InterPro" id="IPR050448">
    <property type="entry name" value="OpgB/LTA_synthase_biosynth"/>
</dbReference>
<name>A0A5P3MTF5_NEIAN</name>
<evidence type="ECO:0000256" key="1">
    <source>
        <dbReference type="ARBA" id="ARBA00004651"/>
    </source>
</evidence>
<dbReference type="PANTHER" id="PTHR47371:SF3">
    <property type="entry name" value="PHOSPHOGLYCEROL TRANSFERASE I"/>
    <property type="match status" value="1"/>
</dbReference>
<gene>
    <name evidence="8" type="ORF">D0T90_00895</name>
</gene>